<keyword evidence="2" id="KW-1185">Reference proteome</keyword>
<dbReference type="HOGENOM" id="CLU_2859959_0_0_4"/>
<sequence length="64" mass="7487">MEEFGKLTERAAGWWRQRQIPARPATEQRRRLSSTRELSDHVLRDIGFIDALPPPADPQEDKPY</sequence>
<gene>
    <name evidence="1" type="ORF">LT85_1466</name>
</gene>
<proteinExistence type="predicted"/>
<evidence type="ECO:0000313" key="1">
    <source>
        <dbReference type="EMBL" id="AIY40624.1"/>
    </source>
</evidence>
<dbReference type="KEGG" id="care:LT85_1466"/>
<dbReference type="EMBL" id="CP009962">
    <property type="protein sequence ID" value="AIY40624.1"/>
    <property type="molecule type" value="Genomic_DNA"/>
</dbReference>
<evidence type="ECO:0008006" key="3">
    <source>
        <dbReference type="Google" id="ProtNLM"/>
    </source>
</evidence>
<evidence type="ECO:0000313" key="2">
    <source>
        <dbReference type="Proteomes" id="UP000030302"/>
    </source>
</evidence>
<dbReference type="AlphaFoldDB" id="A0A0A1FAB9"/>
<organism evidence="1 2">
    <name type="scientific">Collimonas arenae</name>
    <dbReference type="NCBI Taxonomy" id="279058"/>
    <lineage>
        <taxon>Bacteria</taxon>
        <taxon>Pseudomonadati</taxon>
        <taxon>Pseudomonadota</taxon>
        <taxon>Betaproteobacteria</taxon>
        <taxon>Burkholderiales</taxon>
        <taxon>Oxalobacteraceae</taxon>
        <taxon>Collimonas</taxon>
    </lineage>
</organism>
<reference evidence="2" key="1">
    <citation type="journal article" date="2014" name="Soil Biol. Biochem.">
        <title>Structure and function of bacterial communities in ageing soils: Insights from the Mendocino ecological staircase.</title>
        <authorList>
            <person name="Uroz S."/>
            <person name="Tech J.J."/>
            <person name="Sawaya N.A."/>
            <person name="Frey-Klett P."/>
            <person name="Leveau J.H.J."/>
        </authorList>
    </citation>
    <scope>NUCLEOTIDE SEQUENCE [LARGE SCALE GENOMIC DNA]</scope>
    <source>
        <strain evidence="2">Cal35</strain>
    </source>
</reference>
<protein>
    <recommendedName>
        <fullName evidence="3">DUF1127 domain-containing protein</fullName>
    </recommendedName>
</protein>
<accession>A0A0A1FAB9</accession>
<dbReference type="Proteomes" id="UP000030302">
    <property type="component" value="Chromosome"/>
</dbReference>
<name>A0A0A1FAB9_9BURK</name>